<evidence type="ECO:0000256" key="1">
    <source>
        <dbReference type="SAM" id="MobiDB-lite"/>
    </source>
</evidence>
<gene>
    <name evidence="2" type="ORF">DSLASN_13240</name>
</gene>
<proteinExistence type="predicted"/>
<dbReference type="EMBL" id="AP024488">
    <property type="protein sequence ID" value="BCS95692.1"/>
    <property type="molecule type" value="Genomic_DNA"/>
</dbReference>
<keyword evidence="3" id="KW-1185">Reference proteome</keyword>
<protein>
    <submittedName>
        <fullName evidence="2">Uncharacterized protein</fullName>
    </submittedName>
</protein>
<evidence type="ECO:0000313" key="2">
    <source>
        <dbReference type="EMBL" id="BCS95692.1"/>
    </source>
</evidence>
<dbReference type="Proteomes" id="UP001320148">
    <property type="component" value="Chromosome"/>
</dbReference>
<name>A0ABM7PEV7_9BACT</name>
<evidence type="ECO:0000313" key="3">
    <source>
        <dbReference type="Proteomes" id="UP001320148"/>
    </source>
</evidence>
<sequence>MHAPQVNAASESEYSDKELKGPIHTPNPPAPTLHMGVTIQLVPPAALSGAKHLKSLINRV</sequence>
<feature type="region of interest" description="Disordered" evidence="1">
    <location>
        <begin position="1"/>
        <end position="34"/>
    </location>
</feature>
<reference evidence="2 3" key="1">
    <citation type="submission" date="2021-02" db="EMBL/GenBank/DDBJ databases">
        <title>Complete genome of Desulfoluna sp. strain ASN36.</title>
        <authorList>
            <person name="Takahashi A."/>
            <person name="Kojima H."/>
            <person name="Fukui M."/>
        </authorList>
    </citation>
    <scope>NUCLEOTIDE SEQUENCE [LARGE SCALE GENOMIC DNA]</scope>
    <source>
        <strain evidence="2 3">ASN36</strain>
    </source>
</reference>
<organism evidence="2 3">
    <name type="scientific">Desulfoluna limicola</name>
    <dbReference type="NCBI Taxonomy" id="2810562"/>
    <lineage>
        <taxon>Bacteria</taxon>
        <taxon>Pseudomonadati</taxon>
        <taxon>Thermodesulfobacteriota</taxon>
        <taxon>Desulfobacteria</taxon>
        <taxon>Desulfobacterales</taxon>
        <taxon>Desulfolunaceae</taxon>
        <taxon>Desulfoluna</taxon>
    </lineage>
</organism>
<accession>A0ABM7PEV7</accession>